<feature type="compositionally biased region" description="Basic and acidic residues" evidence="1">
    <location>
        <begin position="484"/>
        <end position="493"/>
    </location>
</feature>
<feature type="region of interest" description="Disordered" evidence="1">
    <location>
        <begin position="151"/>
        <end position="171"/>
    </location>
</feature>
<evidence type="ECO:0000313" key="2">
    <source>
        <dbReference type="EMBL" id="GGK68983.1"/>
    </source>
</evidence>
<feature type="compositionally biased region" description="Low complexity" evidence="1">
    <location>
        <begin position="470"/>
        <end position="483"/>
    </location>
</feature>
<proteinExistence type="predicted"/>
<evidence type="ECO:0000256" key="1">
    <source>
        <dbReference type="SAM" id="MobiDB-lite"/>
    </source>
</evidence>
<dbReference type="AlphaFoldDB" id="A0A917QUH0"/>
<feature type="region of interest" description="Disordered" evidence="1">
    <location>
        <begin position="271"/>
        <end position="300"/>
    </location>
</feature>
<reference evidence="2" key="1">
    <citation type="journal article" date="2014" name="Int. J. Syst. Evol. Microbiol.">
        <title>Complete genome sequence of Corynebacterium casei LMG S-19264T (=DSM 44701T), isolated from a smear-ripened cheese.</title>
        <authorList>
            <consortium name="US DOE Joint Genome Institute (JGI-PGF)"/>
            <person name="Walter F."/>
            <person name="Albersmeier A."/>
            <person name="Kalinowski J."/>
            <person name="Ruckert C."/>
        </authorList>
    </citation>
    <scope>NUCLEOTIDE SEQUENCE</scope>
    <source>
        <strain evidence="2">CGMCC 4.7278</strain>
    </source>
</reference>
<dbReference type="Proteomes" id="UP000612956">
    <property type="component" value="Unassembled WGS sequence"/>
</dbReference>
<name>A0A917QUH0_9NOCA</name>
<comment type="caution">
    <text evidence="2">The sequence shown here is derived from an EMBL/GenBank/DDBJ whole genome shotgun (WGS) entry which is preliminary data.</text>
</comment>
<protein>
    <submittedName>
        <fullName evidence="2">Uncharacterized protein</fullName>
    </submittedName>
</protein>
<evidence type="ECO:0000313" key="3">
    <source>
        <dbReference type="Proteomes" id="UP000612956"/>
    </source>
</evidence>
<feature type="compositionally biased region" description="Basic residues" evidence="1">
    <location>
        <begin position="519"/>
        <end position="529"/>
    </location>
</feature>
<organism evidence="2 3">
    <name type="scientific">Nocardia camponoti</name>
    <dbReference type="NCBI Taxonomy" id="1616106"/>
    <lineage>
        <taxon>Bacteria</taxon>
        <taxon>Bacillati</taxon>
        <taxon>Actinomycetota</taxon>
        <taxon>Actinomycetes</taxon>
        <taxon>Mycobacteriales</taxon>
        <taxon>Nocardiaceae</taxon>
        <taxon>Nocardia</taxon>
    </lineage>
</organism>
<feature type="region of interest" description="Disordered" evidence="1">
    <location>
        <begin position="470"/>
        <end position="546"/>
    </location>
</feature>
<reference evidence="2" key="2">
    <citation type="submission" date="2020-09" db="EMBL/GenBank/DDBJ databases">
        <authorList>
            <person name="Sun Q."/>
            <person name="Zhou Y."/>
        </authorList>
    </citation>
    <scope>NUCLEOTIDE SEQUENCE</scope>
    <source>
        <strain evidence="2">CGMCC 4.7278</strain>
    </source>
</reference>
<gene>
    <name evidence="2" type="ORF">GCM10011591_46380</name>
</gene>
<sequence>MNQPVETPVMGLPRDEMMRLALATRTMATLLREIRERRGRAAWDDTNNAARKRAAATRPMIGRFSHADLGEWNRLGPEAIRSELHEDSGMTIRVGPLSNGRFGVQAGWADHHAETVAGSKDMADRITDWLRANASHEAVDVMHLSSEEIHNTGTAGPARHQRRDQQRSDFTTAREWLHSTDPDRAADWERSYAATDSTVNRDLDEKQLIAEWSKATGGGTLTPFQQARKWVRENRPEYHADWEQRYAAADSRHDKRGDEAELVRFWIKEKAAETNSAQGPESAEKNSSTKPRPLADRLRGKVPDRVLDDARWETAEQQFASLVAEGVDPDHLVAAVAAIDFDSGKVRAPSGFAAWVMRDAAKNGRARSTTSEDEARRDVAQEWLDSADASSPFDRARAATLVGEIDDEFDAALAKKFPGILDSEEPAASSVPDTEVAESSEQEHHDENTVFVVDQDGEVIEVPFVAAEPAAAEATQPADASASADHEPGEEKTAAAAAGASAEAAQAVMTPPSASKGKSQQHSRTRRRGAAPVNEPTQHRTRGHSH</sequence>
<feature type="region of interest" description="Disordered" evidence="1">
    <location>
        <begin position="423"/>
        <end position="447"/>
    </location>
</feature>
<keyword evidence="3" id="KW-1185">Reference proteome</keyword>
<feature type="compositionally biased region" description="Polar residues" evidence="1">
    <location>
        <begin position="273"/>
        <end position="290"/>
    </location>
</feature>
<dbReference type="EMBL" id="BMMW01000007">
    <property type="protein sequence ID" value="GGK68983.1"/>
    <property type="molecule type" value="Genomic_DNA"/>
</dbReference>
<accession>A0A917QUH0</accession>
<dbReference type="RefSeq" id="WP_188831198.1">
    <property type="nucleotide sequence ID" value="NZ_BMMW01000007.1"/>
</dbReference>
<feature type="compositionally biased region" description="Low complexity" evidence="1">
    <location>
        <begin position="494"/>
        <end position="507"/>
    </location>
</feature>